<keyword evidence="3 6" id="KW-0081">Bacteriolytic enzyme</keyword>
<dbReference type="Gene3D" id="1.10.530.40">
    <property type="match status" value="1"/>
</dbReference>
<proteinExistence type="inferred from homology"/>
<dbReference type="Pfam" id="PF00959">
    <property type="entry name" value="Phage_lysozyme"/>
    <property type="match status" value="1"/>
</dbReference>
<dbReference type="InterPro" id="IPR051018">
    <property type="entry name" value="Bacteriophage_GH24"/>
</dbReference>
<dbReference type="InterPro" id="IPR043688">
    <property type="entry name" value="SAR_endolysin-like"/>
</dbReference>
<dbReference type="GO" id="GO:0016998">
    <property type="term" value="P:cell wall macromolecule catabolic process"/>
    <property type="evidence" value="ECO:0007669"/>
    <property type="project" value="InterPro"/>
</dbReference>
<dbReference type="GO" id="GO:0042742">
    <property type="term" value="P:defense response to bacterium"/>
    <property type="evidence" value="ECO:0007669"/>
    <property type="project" value="UniProtKB-KW"/>
</dbReference>
<dbReference type="SUPFAM" id="SSF53955">
    <property type="entry name" value="Lysozyme-like"/>
    <property type="match status" value="1"/>
</dbReference>
<name>A0A6P1V552_9ENTR</name>
<evidence type="ECO:0000256" key="4">
    <source>
        <dbReference type="ARBA" id="ARBA00022801"/>
    </source>
</evidence>
<dbReference type="HAMAP" id="MF_04110">
    <property type="entry name" value="ENDOLYSIN_T4"/>
    <property type="match status" value="1"/>
</dbReference>
<evidence type="ECO:0000313" key="7">
    <source>
        <dbReference type="EMBL" id="QHS50261.1"/>
    </source>
</evidence>
<gene>
    <name evidence="7" type="ORF">GW952_32300</name>
</gene>
<sequence>MVMTAGMRNSVLAATAVGALAVASALITGPGGNDGLEGVRHTPYRDVAGVLTVCYGHTGRDIIPGKVHTEAECRKLLRQDLDTVARQITPYIRVPLPVATQGALYAFAYNVGAGNFIASTLLRRLSAGDRKGACNELRRWIYAGGRKWKGLVSRREIEREVCLWGQT</sequence>
<dbReference type="PANTHER" id="PTHR38107">
    <property type="match status" value="1"/>
</dbReference>
<evidence type="ECO:0000256" key="6">
    <source>
        <dbReference type="RuleBase" id="RU003788"/>
    </source>
</evidence>
<evidence type="ECO:0000256" key="2">
    <source>
        <dbReference type="ARBA" id="ARBA00022529"/>
    </source>
</evidence>
<protein>
    <recommendedName>
        <fullName evidence="6">Lysozyme</fullName>
        <ecNumber evidence="6">3.2.1.17</ecNumber>
    </recommendedName>
</protein>
<organism evidence="7 8">
    <name type="scientific">Klebsiella michiganensis</name>
    <dbReference type="NCBI Taxonomy" id="1134687"/>
    <lineage>
        <taxon>Bacteria</taxon>
        <taxon>Pseudomonadati</taxon>
        <taxon>Pseudomonadota</taxon>
        <taxon>Gammaproteobacteria</taxon>
        <taxon>Enterobacterales</taxon>
        <taxon>Enterobacteriaceae</taxon>
        <taxon>Klebsiella/Raoultella group</taxon>
        <taxon>Klebsiella</taxon>
    </lineage>
</organism>
<dbReference type="GO" id="GO:0031640">
    <property type="term" value="P:killing of cells of another organism"/>
    <property type="evidence" value="ECO:0007669"/>
    <property type="project" value="UniProtKB-KW"/>
</dbReference>
<keyword evidence="4 6" id="KW-0378">Hydrolase</keyword>
<dbReference type="InterPro" id="IPR023346">
    <property type="entry name" value="Lysozyme-like_dom_sf"/>
</dbReference>
<accession>A0A6P1V552</accession>
<evidence type="ECO:0000313" key="8">
    <source>
        <dbReference type="Proteomes" id="UP000464389"/>
    </source>
</evidence>
<evidence type="ECO:0000256" key="1">
    <source>
        <dbReference type="ARBA" id="ARBA00000632"/>
    </source>
</evidence>
<keyword evidence="2 6" id="KW-0929">Antimicrobial</keyword>
<dbReference type="InterPro" id="IPR034690">
    <property type="entry name" value="Endolysin_T4_type"/>
</dbReference>
<comment type="catalytic activity">
    <reaction evidence="1 6">
        <text>Hydrolysis of (1-&gt;4)-beta-linkages between N-acetylmuramic acid and N-acetyl-D-glucosamine residues in a peptidoglycan and between N-acetyl-D-glucosamine residues in chitodextrins.</text>
        <dbReference type="EC" id="3.2.1.17"/>
    </reaction>
</comment>
<evidence type="ECO:0000256" key="3">
    <source>
        <dbReference type="ARBA" id="ARBA00022638"/>
    </source>
</evidence>
<evidence type="ECO:0000256" key="5">
    <source>
        <dbReference type="ARBA" id="ARBA00023295"/>
    </source>
</evidence>
<dbReference type="EC" id="3.2.1.17" evidence="6"/>
<comment type="similarity">
    <text evidence="6">Belongs to the glycosyl hydrolase 24 family.</text>
</comment>
<dbReference type="GO" id="GO:0003796">
    <property type="term" value="F:lysozyme activity"/>
    <property type="evidence" value="ECO:0007669"/>
    <property type="project" value="UniProtKB-EC"/>
</dbReference>
<dbReference type="EMBL" id="CP048111">
    <property type="protein sequence ID" value="QHS50261.1"/>
    <property type="molecule type" value="Genomic_DNA"/>
</dbReference>
<dbReference type="HAMAP" id="MF_04136">
    <property type="entry name" value="SAR_ENDOLYSIN"/>
    <property type="match status" value="1"/>
</dbReference>
<dbReference type="InterPro" id="IPR023347">
    <property type="entry name" value="Lysozyme_dom_sf"/>
</dbReference>
<dbReference type="Proteomes" id="UP000464389">
    <property type="component" value="Plasmid unnamed3"/>
</dbReference>
<dbReference type="AlphaFoldDB" id="A0A6P1V552"/>
<keyword evidence="5 6" id="KW-0326">Glycosidase</keyword>
<keyword evidence="7" id="KW-0614">Plasmid</keyword>
<dbReference type="CDD" id="cd16900">
    <property type="entry name" value="endolysin_R21-like"/>
    <property type="match status" value="1"/>
</dbReference>
<dbReference type="PANTHER" id="PTHR38107:SF3">
    <property type="entry name" value="LYSOZYME RRRD-RELATED"/>
    <property type="match status" value="1"/>
</dbReference>
<dbReference type="InterPro" id="IPR002196">
    <property type="entry name" value="Glyco_hydro_24"/>
</dbReference>
<reference evidence="7 8" key="1">
    <citation type="submission" date="2020-01" db="EMBL/GenBank/DDBJ databases">
        <title>Bactrocera dorsalis gut bacteria genome.</title>
        <authorList>
            <person name="Zhang H."/>
            <person name="Cai Z."/>
        </authorList>
    </citation>
    <scope>NUCLEOTIDE SEQUENCE [LARGE SCALE GENOMIC DNA]</scope>
    <source>
        <strain evidence="7 8">BD177</strain>
        <plasmid evidence="7 8">unnamed3</plasmid>
    </source>
</reference>
<dbReference type="GO" id="GO:0009253">
    <property type="term" value="P:peptidoglycan catabolic process"/>
    <property type="evidence" value="ECO:0007669"/>
    <property type="project" value="InterPro"/>
</dbReference>
<geneLocation type="plasmid" evidence="7">
    <name>unnamed3</name>
</geneLocation>